<comment type="caution">
    <text evidence="1">The sequence shown here is derived from an EMBL/GenBank/DDBJ whole genome shotgun (WGS) entry which is preliminary data.</text>
</comment>
<protein>
    <submittedName>
        <fullName evidence="1">Uncharacterized protein</fullName>
    </submittedName>
</protein>
<gene>
    <name evidence="1" type="ORF">TCE0_022f06598</name>
</gene>
<organism evidence="1 2">
    <name type="scientific">Talaromyces pinophilus</name>
    <name type="common">Penicillium pinophilum</name>
    <dbReference type="NCBI Taxonomy" id="128442"/>
    <lineage>
        <taxon>Eukaryota</taxon>
        <taxon>Fungi</taxon>
        <taxon>Dikarya</taxon>
        <taxon>Ascomycota</taxon>
        <taxon>Pezizomycotina</taxon>
        <taxon>Eurotiomycetes</taxon>
        <taxon>Eurotiomycetidae</taxon>
        <taxon>Eurotiales</taxon>
        <taxon>Trichocomaceae</taxon>
        <taxon>Talaromyces</taxon>
        <taxon>Talaromyces sect. Talaromyces</taxon>
    </lineage>
</organism>
<accession>A0A6V8H7E9</accession>
<keyword evidence="2" id="KW-1185">Reference proteome</keyword>
<name>A0A6V8H7E9_TALPI</name>
<evidence type="ECO:0000313" key="2">
    <source>
        <dbReference type="Proteomes" id="UP000053095"/>
    </source>
</evidence>
<evidence type="ECO:0000313" key="1">
    <source>
        <dbReference type="EMBL" id="GAM37031.1"/>
    </source>
</evidence>
<dbReference type="AlphaFoldDB" id="A0A6V8H7E9"/>
<proteinExistence type="predicted"/>
<reference evidence="2" key="1">
    <citation type="journal article" date="2015" name="Genome Announc.">
        <title>Draft genome sequence of Talaromyces cellulolyticus strain Y-94, a source of lignocellulosic biomass-degrading enzymes.</title>
        <authorList>
            <person name="Fujii T."/>
            <person name="Koike H."/>
            <person name="Sawayama S."/>
            <person name="Yano S."/>
            <person name="Inoue H."/>
        </authorList>
    </citation>
    <scope>NUCLEOTIDE SEQUENCE [LARGE SCALE GENOMIC DNA]</scope>
    <source>
        <strain evidence="2">Y-94</strain>
    </source>
</reference>
<dbReference type="EMBL" id="DF933818">
    <property type="protein sequence ID" value="GAM37031.1"/>
    <property type="molecule type" value="Genomic_DNA"/>
</dbReference>
<dbReference type="Proteomes" id="UP000053095">
    <property type="component" value="Unassembled WGS sequence"/>
</dbReference>
<sequence length="127" mass="14707">MIQSKVISREVADTTSAAPSWSRVRLIRSIVEQPRDIWYPGIVEHRITSGDLLQIFCDSPDNDDNAWRQFIDGLKNYTREYNVDLDFFIQLTKADFMFYALTLPISPRNKIHSNLAQSTKRITSNIV</sequence>